<dbReference type="OrthoDB" id="9805802at2"/>
<name>A0A4U3L935_9BACT</name>
<organism evidence="2 3">
    <name type="scientific">Ilyomonas limi</name>
    <dbReference type="NCBI Taxonomy" id="2575867"/>
    <lineage>
        <taxon>Bacteria</taxon>
        <taxon>Pseudomonadati</taxon>
        <taxon>Bacteroidota</taxon>
        <taxon>Chitinophagia</taxon>
        <taxon>Chitinophagales</taxon>
        <taxon>Chitinophagaceae</taxon>
        <taxon>Ilyomonas</taxon>
    </lineage>
</organism>
<dbReference type="SUPFAM" id="SSF52540">
    <property type="entry name" value="P-loop containing nucleoside triphosphate hydrolases"/>
    <property type="match status" value="1"/>
</dbReference>
<sequence length="399" mass="45633">MIQRVHIENFKAIYRPVSLSLQPFTVFIGNNGTGKSSILEALKLLQNAVNADLTKAFNDWGGLDKIRNYNAFLDQENITESGFRKLYSPVSIYFEVVVEEKQYEYLVRFNMSRNNDYYVVEHEELLLNGSPVYIADVIGKTGENLAFFTNPANQSTPLEFKYEANRLVLGLAGLPMLPVDFLHFQQYVKSWQFLSLNAHDMGKPVLSSRMVNIKLGSEGRNIAEYLLWLRGQGQEYLDSIIRKMKFVLPYLNDLQPHEQETFNREIEVLMYEDKEGSPALPGWLLSSGTLRILALLAMFETPEPPSVLFIDEVENGLDPRTIGLLISEIQNVVEDRTMQVIVTTHSPYFLDLVPIQSLIVAEKANEGSYFHIPENEESLNIWKEKFSPGKLYTMGKLTR</sequence>
<dbReference type="Pfam" id="PF13304">
    <property type="entry name" value="AAA_21"/>
    <property type="match status" value="1"/>
</dbReference>
<feature type="domain" description="AAA+ ATPase" evidence="1">
    <location>
        <begin position="21"/>
        <end position="365"/>
    </location>
</feature>
<dbReference type="InterPro" id="IPR003593">
    <property type="entry name" value="AAA+_ATPase"/>
</dbReference>
<keyword evidence="3" id="KW-1185">Reference proteome</keyword>
<dbReference type="PIRSF" id="PIRSF029347">
    <property type="entry name" value="RecF"/>
    <property type="match status" value="1"/>
</dbReference>
<dbReference type="AlphaFoldDB" id="A0A4U3L935"/>
<dbReference type="GO" id="GO:0016887">
    <property type="term" value="F:ATP hydrolysis activity"/>
    <property type="evidence" value="ECO:0007669"/>
    <property type="project" value="InterPro"/>
</dbReference>
<evidence type="ECO:0000259" key="1">
    <source>
        <dbReference type="SMART" id="SM00382"/>
    </source>
</evidence>
<evidence type="ECO:0000313" key="2">
    <source>
        <dbReference type="EMBL" id="TKK70217.1"/>
    </source>
</evidence>
<dbReference type="GO" id="GO:0005524">
    <property type="term" value="F:ATP binding"/>
    <property type="evidence" value="ECO:0007669"/>
    <property type="project" value="InterPro"/>
</dbReference>
<dbReference type="Gene3D" id="3.40.50.300">
    <property type="entry name" value="P-loop containing nucleotide triphosphate hydrolases"/>
    <property type="match status" value="2"/>
</dbReference>
<dbReference type="InterPro" id="IPR003959">
    <property type="entry name" value="ATPase_AAA_core"/>
</dbReference>
<proteinExistence type="predicted"/>
<evidence type="ECO:0000313" key="3">
    <source>
        <dbReference type="Proteomes" id="UP000305848"/>
    </source>
</evidence>
<dbReference type="EMBL" id="SZQL01000003">
    <property type="protein sequence ID" value="TKK70217.1"/>
    <property type="molecule type" value="Genomic_DNA"/>
</dbReference>
<dbReference type="Proteomes" id="UP000305848">
    <property type="component" value="Unassembled WGS sequence"/>
</dbReference>
<reference evidence="2 3" key="1">
    <citation type="submission" date="2019-05" db="EMBL/GenBank/DDBJ databases">
        <title>Panacibacter sp. strain 17mud1-8 Genome sequencing and assembly.</title>
        <authorList>
            <person name="Chhetri G."/>
        </authorList>
    </citation>
    <scope>NUCLEOTIDE SEQUENCE [LARGE SCALE GENOMIC DNA]</scope>
    <source>
        <strain evidence="2 3">17mud1-8</strain>
    </source>
</reference>
<accession>A0A4U3L935</accession>
<dbReference type="InterPro" id="IPR041685">
    <property type="entry name" value="AAA_GajA/Old/RecF-like"/>
</dbReference>
<protein>
    <submittedName>
        <fullName evidence="2">DUF2813 domain-containing protein</fullName>
    </submittedName>
</protein>
<dbReference type="PANTHER" id="PTHR40396:SF1">
    <property type="entry name" value="ATPASE AAA-TYPE CORE DOMAIN-CONTAINING PROTEIN"/>
    <property type="match status" value="1"/>
</dbReference>
<dbReference type="PANTHER" id="PTHR40396">
    <property type="entry name" value="ATPASE-LIKE PROTEIN"/>
    <property type="match status" value="1"/>
</dbReference>
<dbReference type="SMART" id="SM00382">
    <property type="entry name" value="AAA"/>
    <property type="match status" value="1"/>
</dbReference>
<dbReference type="InterPro" id="IPR027417">
    <property type="entry name" value="P-loop_NTPase"/>
</dbReference>
<comment type="caution">
    <text evidence="2">The sequence shown here is derived from an EMBL/GenBank/DDBJ whole genome shotgun (WGS) entry which is preliminary data.</text>
</comment>
<dbReference type="RefSeq" id="WP_137260762.1">
    <property type="nucleotide sequence ID" value="NZ_SZQL01000003.1"/>
</dbReference>
<dbReference type="InterPro" id="IPR014555">
    <property type="entry name" value="RecF-like"/>
</dbReference>
<gene>
    <name evidence="2" type="ORF">FC093_05565</name>
</gene>
<dbReference type="Pfam" id="PF13175">
    <property type="entry name" value="AAA_15"/>
    <property type="match status" value="1"/>
</dbReference>